<name>A0A0D9WX56_9ORYZ</name>
<dbReference type="EnsemblPlants" id="LPERR07G07210.1">
    <property type="protein sequence ID" value="LPERR07G07210.1"/>
    <property type="gene ID" value="LPERR07G07210"/>
</dbReference>
<evidence type="ECO:0000313" key="3">
    <source>
        <dbReference type="Proteomes" id="UP000032180"/>
    </source>
</evidence>
<dbReference type="HOGENOM" id="CLU_044920_1_0_1"/>
<evidence type="ECO:0000259" key="1">
    <source>
        <dbReference type="Pfam" id="PF12937"/>
    </source>
</evidence>
<dbReference type="Pfam" id="PF12937">
    <property type="entry name" value="F-box-like"/>
    <property type="match status" value="1"/>
</dbReference>
<reference evidence="2" key="3">
    <citation type="submission" date="2015-04" db="UniProtKB">
        <authorList>
            <consortium name="EnsemblPlants"/>
        </authorList>
    </citation>
    <scope>IDENTIFICATION</scope>
</reference>
<reference evidence="3" key="2">
    <citation type="submission" date="2013-12" db="EMBL/GenBank/DDBJ databases">
        <authorList>
            <person name="Yu Y."/>
            <person name="Lee S."/>
            <person name="de Baynast K."/>
            <person name="Wissotski M."/>
            <person name="Liu L."/>
            <person name="Talag J."/>
            <person name="Goicoechea J."/>
            <person name="Angelova A."/>
            <person name="Jetty R."/>
            <person name="Kudrna D."/>
            <person name="Golser W."/>
            <person name="Rivera L."/>
            <person name="Zhang J."/>
            <person name="Wing R."/>
        </authorList>
    </citation>
    <scope>NUCLEOTIDE SEQUENCE</scope>
</reference>
<feature type="domain" description="F-box" evidence="1">
    <location>
        <begin position="18"/>
        <end position="53"/>
    </location>
</feature>
<dbReference type="Gene3D" id="3.80.10.10">
    <property type="entry name" value="Ribonuclease Inhibitor"/>
    <property type="match status" value="1"/>
</dbReference>
<dbReference type="STRING" id="77586.A0A0D9WX56"/>
<protein>
    <recommendedName>
        <fullName evidence="1">F-box domain-containing protein</fullName>
    </recommendedName>
</protein>
<dbReference type="eggNOG" id="ENOG502R5RD">
    <property type="taxonomic scope" value="Eukaryota"/>
</dbReference>
<accession>A0A0D9WX56</accession>
<reference evidence="2 3" key="1">
    <citation type="submission" date="2012-08" db="EMBL/GenBank/DDBJ databases">
        <title>Oryza genome evolution.</title>
        <authorList>
            <person name="Wing R.A."/>
        </authorList>
    </citation>
    <scope>NUCLEOTIDE SEQUENCE</scope>
</reference>
<dbReference type="SUPFAM" id="SSF81383">
    <property type="entry name" value="F-box domain"/>
    <property type="match status" value="1"/>
</dbReference>
<dbReference type="InterPro" id="IPR032675">
    <property type="entry name" value="LRR_dom_sf"/>
</dbReference>
<sequence>MERRRKRESAISIADRFAALPDGVHAQIVSLLPYWDVIQLYAVCRAWRRLALHRAAAVVNIDLREFAMFGRFVPASVVLGHRSALRRIRCKVEELDLSYYAGDRCMNEEANAIINTVDTHNISITVSYGPGDFRTALARGMDKWDLDMPSMATDLQVQGCGHRAPVVYGDNLRVLDLYQLEIHDAPRLPSLRSLTLQSVKVAGKVPFAPGEWCPHLEELRLEHDCTVENRLLDIRLPLLKLLVMEEVHVESPLRDDADPYGRVAVDTPVLEELVVIGTTGFVVEFESFTLRAPVLRRLIWGEQYAERVVIDVGMPGSVTEGKIEFMSNGELDEMSRREIKYYRAQLMQMLRGILPDVPPSRIADVARPSMKVRTTTVVDEDTGETIPEERITCNLRHLISSHV</sequence>
<evidence type="ECO:0000313" key="2">
    <source>
        <dbReference type="EnsemblPlants" id="LPERR07G07210.1"/>
    </source>
</evidence>
<keyword evidence="3" id="KW-1185">Reference proteome</keyword>
<dbReference type="PANTHER" id="PTHR31639:SF256">
    <property type="entry name" value="OS07G0242900 PROTEIN"/>
    <property type="match status" value="1"/>
</dbReference>
<proteinExistence type="predicted"/>
<organism evidence="2 3">
    <name type="scientific">Leersia perrieri</name>
    <dbReference type="NCBI Taxonomy" id="77586"/>
    <lineage>
        <taxon>Eukaryota</taxon>
        <taxon>Viridiplantae</taxon>
        <taxon>Streptophyta</taxon>
        <taxon>Embryophyta</taxon>
        <taxon>Tracheophyta</taxon>
        <taxon>Spermatophyta</taxon>
        <taxon>Magnoliopsida</taxon>
        <taxon>Liliopsida</taxon>
        <taxon>Poales</taxon>
        <taxon>Poaceae</taxon>
        <taxon>BOP clade</taxon>
        <taxon>Oryzoideae</taxon>
        <taxon>Oryzeae</taxon>
        <taxon>Oryzinae</taxon>
        <taxon>Leersia</taxon>
    </lineage>
</organism>
<dbReference type="InterPro" id="IPR036047">
    <property type="entry name" value="F-box-like_dom_sf"/>
</dbReference>
<dbReference type="Gramene" id="LPERR07G07210.1">
    <property type="protein sequence ID" value="LPERR07G07210.1"/>
    <property type="gene ID" value="LPERR07G07210"/>
</dbReference>
<dbReference type="InterPro" id="IPR001810">
    <property type="entry name" value="F-box_dom"/>
</dbReference>
<dbReference type="Proteomes" id="UP000032180">
    <property type="component" value="Chromosome 7"/>
</dbReference>
<dbReference type="PANTHER" id="PTHR31639">
    <property type="entry name" value="F-BOX PROTEIN-LIKE"/>
    <property type="match status" value="1"/>
</dbReference>
<dbReference type="CDD" id="cd09917">
    <property type="entry name" value="F-box_SF"/>
    <property type="match status" value="1"/>
</dbReference>
<dbReference type="AlphaFoldDB" id="A0A0D9WX56"/>
<dbReference type="SUPFAM" id="SSF52047">
    <property type="entry name" value="RNI-like"/>
    <property type="match status" value="1"/>
</dbReference>